<dbReference type="SMART" id="SM00717">
    <property type="entry name" value="SANT"/>
    <property type="match status" value="3"/>
</dbReference>
<dbReference type="InterPro" id="IPR006895">
    <property type="entry name" value="Znf_Sec23_Sec24"/>
</dbReference>
<dbReference type="EMBL" id="LDAU01000063">
    <property type="protein sequence ID" value="KRX08468.1"/>
    <property type="molecule type" value="Genomic_DNA"/>
</dbReference>
<dbReference type="Pfam" id="PF00249">
    <property type="entry name" value="Myb_DNA-binding"/>
    <property type="match status" value="3"/>
</dbReference>
<dbReference type="InterPro" id="IPR036175">
    <property type="entry name" value="Sec23/24_helical_dom_sf"/>
</dbReference>
<dbReference type="InterPro" id="IPR029006">
    <property type="entry name" value="ADF-H/Gelsolin-like_dom_sf"/>
</dbReference>
<feature type="domain" description="HTH myb-type" evidence="19">
    <location>
        <begin position="866"/>
        <end position="917"/>
    </location>
</feature>
<keyword evidence="21" id="KW-1185">Reference proteome</keyword>
<dbReference type="InParanoid" id="A0A0V0R1R4"/>
<dbReference type="GO" id="GO:0030127">
    <property type="term" value="C:COPII vesicle coat"/>
    <property type="evidence" value="ECO:0007669"/>
    <property type="project" value="InterPro"/>
</dbReference>
<dbReference type="Gene3D" id="3.40.20.10">
    <property type="entry name" value="Severin"/>
    <property type="match status" value="1"/>
</dbReference>
<feature type="region of interest" description="Disordered" evidence="16">
    <location>
        <begin position="1034"/>
        <end position="1073"/>
    </location>
</feature>
<dbReference type="Pfam" id="PF08033">
    <property type="entry name" value="Sec23_BS"/>
    <property type="match status" value="1"/>
</dbReference>
<accession>A0A0V0R1R4</accession>
<feature type="domain" description="HTH myb-type" evidence="19">
    <location>
        <begin position="918"/>
        <end position="973"/>
    </location>
</feature>
<dbReference type="InterPro" id="IPR017930">
    <property type="entry name" value="Myb_dom"/>
</dbReference>
<proteinExistence type="inferred from homology"/>
<evidence type="ECO:0000259" key="19">
    <source>
        <dbReference type="PROSITE" id="PS51294"/>
    </source>
</evidence>
<dbReference type="Proteomes" id="UP000054937">
    <property type="component" value="Unassembled WGS sequence"/>
</dbReference>
<evidence type="ECO:0000256" key="14">
    <source>
        <dbReference type="ARBA" id="ARBA00023163"/>
    </source>
</evidence>
<dbReference type="OrthoDB" id="49016at2759"/>
<evidence type="ECO:0000313" key="20">
    <source>
        <dbReference type="EMBL" id="KRX08468.1"/>
    </source>
</evidence>
<feature type="compositionally biased region" description="Low complexity" evidence="16">
    <location>
        <begin position="12"/>
        <end position="36"/>
    </location>
</feature>
<dbReference type="InterPro" id="IPR050550">
    <property type="entry name" value="SEC23_SEC24_subfamily"/>
</dbReference>
<feature type="domain" description="HTH myb-type" evidence="19">
    <location>
        <begin position="974"/>
        <end position="1024"/>
    </location>
</feature>
<dbReference type="GO" id="GO:0005789">
    <property type="term" value="C:endoplasmic reticulum membrane"/>
    <property type="evidence" value="ECO:0007669"/>
    <property type="project" value="UniProtKB-SubCell"/>
</dbReference>
<dbReference type="PROSITE" id="PS50090">
    <property type="entry name" value="MYB_LIKE"/>
    <property type="match status" value="3"/>
</dbReference>
<dbReference type="InterPro" id="IPR036174">
    <property type="entry name" value="Znf_Sec23_Sec24_sf"/>
</dbReference>
<dbReference type="Gene3D" id="2.30.30.380">
    <property type="entry name" value="Zn-finger domain of Sec23/24"/>
    <property type="match status" value="1"/>
</dbReference>
<dbReference type="InterPro" id="IPR012990">
    <property type="entry name" value="Beta-sandwich_Sec23_24"/>
</dbReference>
<keyword evidence="7" id="KW-0677">Repeat</keyword>
<dbReference type="GO" id="GO:0003677">
    <property type="term" value="F:DNA binding"/>
    <property type="evidence" value="ECO:0007669"/>
    <property type="project" value="UniProtKB-KW"/>
</dbReference>
<keyword evidence="13" id="KW-0472">Membrane</keyword>
<protein>
    <submittedName>
        <fullName evidence="20">Zinc finger, Sec23/Sec24-type</fullName>
    </submittedName>
</protein>
<dbReference type="Pfam" id="PF04811">
    <property type="entry name" value="Sec23_trunk"/>
    <property type="match status" value="1"/>
</dbReference>
<dbReference type="InterPro" id="IPR006896">
    <property type="entry name" value="Sec23/24_trunk_dom"/>
</dbReference>
<dbReference type="Gene3D" id="2.60.40.1670">
    <property type="entry name" value="beta-sandwich domain of Sec23/24"/>
    <property type="match status" value="1"/>
</dbReference>
<keyword evidence="9" id="KW-0813">Transport</keyword>
<dbReference type="SUPFAM" id="SSF81811">
    <property type="entry name" value="Helical domain of Sec23/24"/>
    <property type="match status" value="1"/>
</dbReference>
<dbReference type="PROSITE" id="PS51293">
    <property type="entry name" value="SANT"/>
    <property type="match status" value="1"/>
</dbReference>
<dbReference type="PANTHER" id="PTHR13803">
    <property type="entry name" value="SEC24-RELATED PROTEIN"/>
    <property type="match status" value="1"/>
</dbReference>
<keyword evidence="15" id="KW-0539">Nucleus</keyword>
<dbReference type="FunFam" id="1.10.10.60:FF:000016">
    <property type="entry name" value="Transcriptional activator Myb isoform A"/>
    <property type="match status" value="1"/>
</dbReference>
<keyword evidence="10" id="KW-0805">Transcription regulation</keyword>
<evidence type="ECO:0000256" key="3">
    <source>
        <dbReference type="ARBA" id="ARBA00004496"/>
    </source>
</evidence>
<dbReference type="Gene3D" id="3.40.50.410">
    <property type="entry name" value="von Willebrand factor, type A domain"/>
    <property type="match status" value="1"/>
</dbReference>
<dbReference type="InterPro" id="IPR036465">
    <property type="entry name" value="vWFA_dom_sf"/>
</dbReference>
<feature type="compositionally biased region" description="Polar residues" evidence="16">
    <location>
        <begin position="37"/>
        <end position="46"/>
    </location>
</feature>
<keyword evidence="12" id="KW-0238">DNA-binding</keyword>
<dbReference type="AlphaFoldDB" id="A0A0V0R1R4"/>
<evidence type="ECO:0000256" key="6">
    <source>
        <dbReference type="ARBA" id="ARBA00022490"/>
    </source>
</evidence>
<dbReference type="GO" id="GO:0000149">
    <property type="term" value="F:SNARE binding"/>
    <property type="evidence" value="ECO:0007669"/>
    <property type="project" value="TreeGrafter"/>
</dbReference>
<comment type="similarity">
    <text evidence="5">Belongs to the SEC23/SEC24 family. SEC24 subfamily.</text>
</comment>
<evidence type="ECO:0000256" key="5">
    <source>
        <dbReference type="ARBA" id="ARBA00008334"/>
    </source>
</evidence>
<evidence type="ECO:0000259" key="18">
    <source>
        <dbReference type="PROSITE" id="PS51293"/>
    </source>
</evidence>
<dbReference type="InterPro" id="IPR007123">
    <property type="entry name" value="Gelsolin-like_dom"/>
</dbReference>
<dbReference type="OMA" id="ERRIRCH"/>
<feature type="compositionally biased region" description="Low complexity" evidence="16">
    <location>
        <begin position="47"/>
        <end position="79"/>
    </location>
</feature>
<evidence type="ECO:0000256" key="9">
    <source>
        <dbReference type="ARBA" id="ARBA00022892"/>
    </source>
</evidence>
<dbReference type="GO" id="GO:0006886">
    <property type="term" value="P:intracellular protein transport"/>
    <property type="evidence" value="ECO:0007669"/>
    <property type="project" value="InterPro"/>
</dbReference>
<evidence type="ECO:0000256" key="10">
    <source>
        <dbReference type="ARBA" id="ARBA00023015"/>
    </source>
</evidence>
<feature type="domain" description="SANT" evidence="18">
    <location>
        <begin position="973"/>
        <end position="1024"/>
    </location>
</feature>
<dbReference type="FunCoup" id="A0A0V0R1R4">
    <property type="interactions" value="318"/>
</dbReference>
<dbReference type="Gene3D" id="1.10.10.60">
    <property type="entry name" value="Homeodomain-like"/>
    <property type="match status" value="3"/>
</dbReference>
<dbReference type="Pfam" id="PF04810">
    <property type="entry name" value="zf-Sec23_Sec24"/>
    <property type="match status" value="1"/>
</dbReference>
<reference evidence="20 21" key="1">
    <citation type="journal article" date="2015" name="Sci. Rep.">
        <title>Genome of the facultative scuticociliatosis pathogen Pseudocohnilembus persalinus provides insight into its virulence through horizontal gene transfer.</title>
        <authorList>
            <person name="Xiong J."/>
            <person name="Wang G."/>
            <person name="Cheng J."/>
            <person name="Tian M."/>
            <person name="Pan X."/>
            <person name="Warren A."/>
            <person name="Jiang C."/>
            <person name="Yuan D."/>
            <person name="Miao W."/>
        </authorList>
    </citation>
    <scope>NUCLEOTIDE SEQUENCE [LARGE SCALE GENOMIC DNA]</scope>
    <source>
        <strain evidence="20">36N120E</strain>
    </source>
</reference>
<dbReference type="FunFam" id="1.10.10.60:FF:000010">
    <property type="entry name" value="Transcriptional activator Myb isoform A"/>
    <property type="match status" value="1"/>
</dbReference>
<evidence type="ECO:0000256" key="12">
    <source>
        <dbReference type="ARBA" id="ARBA00023125"/>
    </source>
</evidence>
<keyword evidence="9" id="KW-0931">ER-Golgi transport</keyword>
<evidence type="ECO:0000256" key="2">
    <source>
        <dbReference type="ARBA" id="ARBA00004394"/>
    </source>
</evidence>
<dbReference type="Gene3D" id="1.20.120.730">
    <property type="entry name" value="Sec23/Sec24 helical domain"/>
    <property type="match status" value="1"/>
</dbReference>
<evidence type="ECO:0000259" key="17">
    <source>
        <dbReference type="PROSITE" id="PS50090"/>
    </source>
</evidence>
<sequence length="1195" mass="139615">MSAHQKILKKYNQQQQNQEQHQNQNQTNNSQVQSQQIPEQFRNNGVQQQQNEYQFQNQQQQQQSEQINQQQQPFQQNQNQNYQNQNQNQNYQNYNQQENQQKQNLSYQQQQAMGNGGISPEEQQKKQEILDFASYFNASKTYVRPTSDYFPKTSSLQRDSKFIFSATIQPFGVNAEEIPIASFGNDPILRCDYCRTYINPFCKFIEDGYRWKCNMCGKSEPVPTRYFKPLDENGYREDINERAELYSSSYDIKAGQDYCARPPMPPSYLFLIDVSKTSIESGALSMMINVIKEQIQNESLHGGERTQIAIITFDSHIHLYNMKPSLKQPQMVVLTDPKETELPFPDDLLVNVQDSKENILSLLDSMQNMFKSNLNSNESSTAFIFALEIAIKIFKPVGGRLFIFQSSPLLSKEKIFLPKSEQQNNKQKNNNNQQVDKTQYLAASSQHFKNLCNELHIAFITASIFCFSNNFKNLINLGEMVRYLNGEIYNYHETPNRLQQFYYDFKSVLSKDIAWESVFRVRISPGWKATVVYGNYTVKTSDLLSYLTDPNKTLTYEFELEDTVARNDSFCLQTALLYTNSKGERRIRCHNYCLPLTTDVKEIYEYADQAQLASSLAKQALFTLNQNNDINIIKQRIMNRTKEIIQIIMRNNRNNIPDSMIQFPLSILGIMKHRIFNNYQDATIEADIMNCLRFNLLSMPIDEMMTYFVPYIFDIEEINEDEDKTLCLYDGENLFNYPPTVNATFQSLSTRGIFIMDCGHALYFFINQENVNPKTLKDIIGVENVNQLETNLTEKVDKCNDLQQNQDKIQHQKESCLSQNLKTKQESSNSIESENDKIKLENLTTENKLEDYSSNELNTRNIQNNEPQQKKRVWTQKEDEQLKLLVQQYGAKNWKLIASNFEERSDIQCLHRWKKVLNPDLIKGPWTKEEDEIVTQLVYKYGPKNWSLIANSLPGRIGKQCRERWHNHLNPNLKKDRWTEEEDQIIISAHQKYGNKWALIAKFLPGRTDNSIKNHYNSTIKRKLRLALKGNLSSGLRTSEDDDTDNLDNNNNQKNSIYKDLGDSDKNQKQQQKSFINQSFQNLVGSFQKENQQNNKADKNQLSILNNIHSFNKIQGQVKFEEKNDQYQNDDNSFMTPKSGKNKLKFNQKLQLKISNLNSIQQKEEYLENEDQNTEIIAKKLKQVFQNTEFSFYVT</sequence>
<dbReference type="GO" id="GO:0000139">
    <property type="term" value="C:Golgi membrane"/>
    <property type="evidence" value="ECO:0007669"/>
    <property type="project" value="UniProtKB-SubCell"/>
</dbReference>
<dbReference type="GO" id="GO:0090110">
    <property type="term" value="P:COPII-coated vesicle cargo loading"/>
    <property type="evidence" value="ECO:0007669"/>
    <property type="project" value="TreeGrafter"/>
</dbReference>
<feature type="compositionally biased region" description="Low complexity" evidence="16">
    <location>
        <begin position="98"/>
        <end position="111"/>
    </location>
</feature>
<feature type="region of interest" description="Disordered" evidence="16">
    <location>
        <begin position="1"/>
        <end position="79"/>
    </location>
</feature>
<feature type="domain" description="Myb-like" evidence="17">
    <location>
        <begin position="918"/>
        <end position="969"/>
    </location>
</feature>
<dbReference type="InterPro" id="IPR036180">
    <property type="entry name" value="Gelsolin-like_dom_sf"/>
</dbReference>
<evidence type="ECO:0000256" key="13">
    <source>
        <dbReference type="ARBA" id="ARBA00023136"/>
    </source>
</evidence>
<dbReference type="SUPFAM" id="SSF81995">
    <property type="entry name" value="beta-sandwich domain of Sec23/24"/>
    <property type="match status" value="1"/>
</dbReference>
<feature type="domain" description="Myb-like" evidence="17">
    <location>
        <begin position="970"/>
        <end position="1020"/>
    </location>
</feature>
<evidence type="ECO:0000256" key="15">
    <source>
        <dbReference type="ARBA" id="ARBA00023242"/>
    </source>
</evidence>
<dbReference type="InterPro" id="IPR001005">
    <property type="entry name" value="SANT/Myb"/>
</dbReference>
<dbReference type="SUPFAM" id="SSF53300">
    <property type="entry name" value="vWA-like"/>
    <property type="match status" value="1"/>
</dbReference>
<comment type="caution">
    <text evidence="20">The sequence shown here is derived from an EMBL/GenBank/DDBJ whole genome shotgun (WGS) entry which is preliminary data.</text>
</comment>
<dbReference type="GO" id="GO:0070971">
    <property type="term" value="C:endoplasmic reticulum exit site"/>
    <property type="evidence" value="ECO:0007669"/>
    <property type="project" value="TreeGrafter"/>
</dbReference>
<feature type="domain" description="Myb-like" evidence="17">
    <location>
        <begin position="866"/>
        <end position="917"/>
    </location>
</feature>
<dbReference type="InterPro" id="IPR017884">
    <property type="entry name" value="SANT_dom"/>
</dbReference>
<feature type="region of interest" description="Disordered" evidence="16">
    <location>
        <begin position="98"/>
        <end position="121"/>
    </location>
</feature>
<evidence type="ECO:0000256" key="1">
    <source>
        <dbReference type="ARBA" id="ARBA00004123"/>
    </source>
</evidence>
<dbReference type="GO" id="GO:0008270">
    <property type="term" value="F:zinc ion binding"/>
    <property type="evidence" value="ECO:0007669"/>
    <property type="project" value="InterPro"/>
</dbReference>
<dbReference type="SUPFAM" id="SSF46689">
    <property type="entry name" value="Homeodomain-like"/>
    <property type="match status" value="2"/>
</dbReference>
<name>A0A0V0R1R4_PSEPJ</name>
<evidence type="ECO:0000256" key="4">
    <source>
        <dbReference type="ARBA" id="ARBA00004586"/>
    </source>
</evidence>
<gene>
    <name evidence="20" type="ORF">PPERSA_12949</name>
</gene>
<dbReference type="SUPFAM" id="SSF82754">
    <property type="entry name" value="C-terminal, gelsolin-like domain of Sec23/24"/>
    <property type="match status" value="1"/>
</dbReference>
<organism evidence="20 21">
    <name type="scientific">Pseudocohnilembus persalinus</name>
    <name type="common">Ciliate</name>
    <dbReference type="NCBI Taxonomy" id="266149"/>
    <lineage>
        <taxon>Eukaryota</taxon>
        <taxon>Sar</taxon>
        <taxon>Alveolata</taxon>
        <taxon>Ciliophora</taxon>
        <taxon>Intramacronucleata</taxon>
        <taxon>Oligohymenophorea</taxon>
        <taxon>Scuticociliatia</taxon>
        <taxon>Philasterida</taxon>
        <taxon>Pseudocohnilembidae</taxon>
        <taxon>Pseudocohnilembus</taxon>
    </lineage>
</organism>
<keyword evidence="8" id="KW-0256">Endoplasmic reticulum</keyword>
<evidence type="ECO:0000313" key="21">
    <source>
        <dbReference type="Proteomes" id="UP000054937"/>
    </source>
</evidence>
<evidence type="ECO:0000256" key="8">
    <source>
        <dbReference type="ARBA" id="ARBA00022824"/>
    </source>
</evidence>
<keyword evidence="14" id="KW-0804">Transcription</keyword>
<dbReference type="InterPro" id="IPR009057">
    <property type="entry name" value="Homeodomain-like_sf"/>
</dbReference>
<dbReference type="GO" id="GO:0005634">
    <property type="term" value="C:nucleus"/>
    <property type="evidence" value="ECO:0007669"/>
    <property type="project" value="UniProtKB-SubCell"/>
</dbReference>
<dbReference type="PROSITE" id="PS51294">
    <property type="entry name" value="HTH_MYB"/>
    <property type="match status" value="3"/>
</dbReference>
<dbReference type="SUPFAM" id="SSF82919">
    <property type="entry name" value="Zn-finger domain of Sec23/24"/>
    <property type="match status" value="1"/>
</dbReference>
<evidence type="ECO:0000256" key="7">
    <source>
        <dbReference type="ARBA" id="ARBA00022737"/>
    </source>
</evidence>
<evidence type="ECO:0000256" key="16">
    <source>
        <dbReference type="SAM" id="MobiDB-lite"/>
    </source>
</evidence>
<comment type="subcellular location">
    <subcellularLocation>
        <location evidence="3">Cytoplasm</location>
    </subcellularLocation>
    <subcellularLocation>
        <location evidence="4">Endoplasmic reticulum membrane</location>
    </subcellularLocation>
    <subcellularLocation>
        <location evidence="2">Golgi apparatus membrane</location>
    </subcellularLocation>
    <subcellularLocation>
        <location evidence="1">Nucleus</location>
    </subcellularLocation>
</comment>
<dbReference type="PANTHER" id="PTHR13803:SF39">
    <property type="entry name" value="SECRETORY 24AB, ISOFORM A"/>
    <property type="match status" value="1"/>
</dbReference>
<keyword evidence="6" id="KW-0963">Cytoplasm</keyword>
<evidence type="ECO:0000256" key="11">
    <source>
        <dbReference type="ARBA" id="ARBA00023034"/>
    </source>
</evidence>
<dbReference type="Pfam" id="PF00626">
    <property type="entry name" value="Gelsolin"/>
    <property type="match status" value="1"/>
</dbReference>
<dbReference type="CDD" id="cd00167">
    <property type="entry name" value="SANT"/>
    <property type="match status" value="3"/>
</dbReference>
<keyword evidence="11" id="KW-0333">Golgi apparatus</keyword>